<evidence type="ECO:0000256" key="4">
    <source>
        <dbReference type="RuleBase" id="RU363034"/>
    </source>
</evidence>
<dbReference type="OrthoDB" id="5565075at2759"/>
<dbReference type="InterPro" id="IPR001314">
    <property type="entry name" value="Peptidase_S1A"/>
</dbReference>
<dbReference type="CDD" id="cd00190">
    <property type="entry name" value="Tryp_SPc"/>
    <property type="match status" value="1"/>
</dbReference>
<evidence type="ECO:0000313" key="7">
    <source>
        <dbReference type="EMBL" id="KAG5669399.1"/>
    </source>
</evidence>
<dbReference type="EMBL" id="JADBJN010000004">
    <property type="protein sequence ID" value="KAG5669399.1"/>
    <property type="molecule type" value="Genomic_DNA"/>
</dbReference>
<keyword evidence="1" id="KW-1015">Disulfide bond</keyword>
<dbReference type="PRINTS" id="PR00722">
    <property type="entry name" value="CHYMOTRYPSIN"/>
</dbReference>
<keyword evidence="2" id="KW-0325">Glycoprotein</keyword>
<dbReference type="SUPFAM" id="SSF50494">
    <property type="entry name" value="Trypsin-like serine proteases"/>
    <property type="match status" value="1"/>
</dbReference>
<dbReference type="GO" id="GO:0006508">
    <property type="term" value="P:proteolysis"/>
    <property type="evidence" value="ECO:0007669"/>
    <property type="project" value="UniProtKB-KW"/>
</dbReference>
<feature type="signal peptide" evidence="5">
    <location>
        <begin position="1"/>
        <end position="18"/>
    </location>
</feature>
<evidence type="ECO:0000256" key="2">
    <source>
        <dbReference type="ARBA" id="ARBA00023180"/>
    </source>
</evidence>
<sequence>MKISLLIAIFLLFKFTSALYPIRSDWHKIPPAYEAPELKHLIRKYFGVSELPSKRIVNGDLARIGQFPHQVLKFMQASNGGWFFCGGSIIGAHWVLTAAHCVLHRVNVEIYAGLIDRAATAEYFSGTLSSLAFRIHPEYNEAFLDHDIALIEIISPIPLVGNVRQIPLPRRQDATTSVVGLQATASGFGATFAGGPGSQFLRYWEQPIAPDSVCLSYYAPGWFLPDQNICMDTSSGRAVCQGDSGGAISVEVNGRRGVFGIVSFVAAAGCDRGFPEVYVKVTAYLDWIHWNTQLVEP</sequence>
<evidence type="ECO:0000259" key="6">
    <source>
        <dbReference type="PROSITE" id="PS50240"/>
    </source>
</evidence>
<accession>A0A9J6BIL2</accession>
<dbReference type="Gene3D" id="2.40.10.10">
    <property type="entry name" value="Trypsin-like serine proteases"/>
    <property type="match status" value="1"/>
</dbReference>
<dbReference type="Proteomes" id="UP001107558">
    <property type="component" value="Chromosome 4"/>
</dbReference>
<dbReference type="Pfam" id="PF00089">
    <property type="entry name" value="Trypsin"/>
    <property type="match status" value="1"/>
</dbReference>
<dbReference type="PROSITE" id="PS00134">
    <property type="entry name" value="TRYPSIN_HIS"/>
    <property type="match status" value="1"/>
</dbReference>
<name>A0A9J6BIL2_POLVA</name>
<dbReference type="InterPro" id="IPR033116">
    <property type="entry name" value="TRYPSIN_SER"/>
</dbReference>
<dbReference type="InterPro" id="IPR018114">
    <property type="entry name" value="TRYPSIN_HIS"/>
</dbReference>
<evidence type="ECO:0000256" key="1">
    <source>
        <dbReference type="ARBA" id="ARBA00023157"/>
    </source>
</evidence>
<evidence type="ECO:0000313" key="8">
    <source>
        <dbReference type="Proteomes" id="UP001107558"/>
    </source>
</evidence>
<dbReference type="InterPro" id="IPR001254">
    <property type="entry name" value="Trypsin_dom"/>
</dbReference>
<organism evidence="7 8">
    <name type="scientific">Polypedilum vanderplanki</name>
    <name type="common">Sleeping chironomid midge</name>
    <dbReference type="NCBI Taxonomy" id="319348"/>
    <lineage>
        <taxon>Eukaryota</taxon>
        <taxon>Metazoa</taxon>
        <taxon>Ecdysozoa</taxon>
        <taxon>Arthropoda</taxon>
        <taxon>Hexapoda</taxon>
        <taxon>Insecta</taxon>
        <taxon>Pterygota</taxon>
        <taxon>Neoptera</taxon>
        <taxon>Endopterygota</taxon>
        <taxon>Diptera</taxon>
        <taxon>Nematocera</taxon>
        <taxon>Chironomoidea</taxon>
        <taxon>Chironomidae</taxon>
        <taxon>Chironominae</taxon>
        <taxon>Polypedilum</taxon>
        <taxon>Polypedilum</taxon>
    </lineage>
</organism>
<gene>
    <name evidence="7" type="ORF">PVAND_017286</name>
</gene>
<dbReference type="SMART" id="SM00020">
    <property type="entry name" value="Tryp_SPc"/>
    <property type="match status" value="1"/>
</dbReference>
<keyword evidence="5" id="KW-0732">Signal</keyword>
<protein>
    <recommendedName>
        <fullName evidence="6">Peptidase S1 domain-containing protein</fullName>
    </recommendedName>
</protein>
<proteinExistence type="inferred from homology"/>
<dbReference type="PROSITE" id="PS50240">
    <property type="entry name" value="TRYPSIN_DOM"/>
    <property type="match status" value="1"/>
</dbReference>
<keyword evidence="4" id="KW-0645">Protease</keyword>
<comment type="similarity">
    <text evidence="3">Belongs to the peptidase S1 family. CLIP subfamily.</text>
</comment>
<comment type="caution">
    <text evidence="7">The sequence shown here is derived from an EMBL/GenBank/DDBJ whole genome shotgun (WGS) entry which is preliminary data.</text>
</comment>
<dbReference type="GO" id="GO:0004252">
    <property type="term" value="F:serine-type endopeptidase activity"/>
    <property type="evidence" value="ECO:0007669"/>
    <property type="project" value="InterPro"/>
</dbReference>
<dbReference type="InterPro" id="IPR043504">
    <property type="entry name" value="Peptidase_S1_PA_chymotrypsin"/>
</dbReference>
<keyword evidence="4" id="KW-0378">Hydrolase</keyword>
<feature type="domain" description="Peptidase S1" evidence="6">
    <location>
        <begin position="56"/>
        <end position="293"/>
    </location>
</feature>
<reference evidence="7" key="1">
    <citation type="submission" date="2021-03" db="EMBL/GenBank/DDBJ databases">
        <title>Chromosome level genome of the anhydrobiotic midge Polypedilum vanderplanki.</title>
        <authorList>
            <person name="Yoshida Y."/>
            <person name="Kikawada T."/>
            <person name="Gusev O."/>
        </authorList>
    </citation>
    <scope>NUCLEOTIDE SEQUENCE</scope>
    <source>
        <strain evidence="7">NIAS01</strain>
        <tissue evidence="7">Whole body or cell culture</tissue>
    </source>
</reference>
<evidence type="ECO:0000256" key="5">
    <source>
        <dbReference type="SAM" id="SignalP"/>
    </source>
</evidence>
<dbReference type="InterPro" id="IPR051487">
    <property type="entry name" value="Ser/Thr_Proteases_Immune/Dev"/>
</dbReference>
<keyword evidence="8" id="KW-1185">Reference proteome</keyword>
<dbReference type="AlphaFoldDB" id="A0A9J6BIL2"/>
<dbReference type="PANTHER" id="PTHR24256">
    <property type="entry name" value="TRYPTASE-RELATED"/>
    <property type="match status" value="1"/>
</dbReference>
<feature type="chain" id="PRO_5039924966" description="Peptidase S1 domain-containing protein" evidence="5">
    <location>
        <begin position="19"/>
        <end position="297"/>
    </location>
</feature>
<dbReference type="PROSITE" id="PS00135">
    <property type="entry name" value="TRYPSIN_SER"/>
    <property type="match status" value="1"/>
</dbReference>
<keyword evidence="4" id="KW-0720">Serine protease</keyword>
<evidence type="ECO:0000256" key="3">
    <source>
        <dbReference type="ARBA" id="ARBA00024195"/>
    </source>
</evidence>
<dbReference type="InterPro" id="IPR009003">
    <property type="entry name" value="Peptidase_S1_PA"/>
</dbReference>